<evidence type="ECO:0000313" key="4">
    <source>
        <dbReference type="Proteomes" id="UP001490330"/>
    </source>
</evidence>
<evidence type="ECO:0000313" key="3">
    <source>
        <dbReference type="EMBL" id="MER6909574.1"/>
    </source>
</evidence>
<sequence length="95" mass="9634">MSDRARGQDTDAADAPWWAGFGPAGGVALLVSGLGLLLWLVLGTGTAGSDWSRSYGAGKILAIGCVVAGTALLARRRGQDDAPHEEADGPARTEG</sequence>
<proteinExistence type="predicted"/>
<organism evidence="3 4">
    <name type="scientific">Streptomyces flaveolus</name>
    <dbReference type="NCBI Taxonomy" id="67297"/>
    <lineage>
        <taxon>Bacteria</taxon>
        <taxon>Bacillati</taxon>
        <taxon>Actinomycetota</taxon>
        <taxon>Actinomycetes</taxon>
        <taxon>Kitasatosporales</taxon>
        <taxon>Streptomycetaceae</taxon>
        <taxon>Streptomyces</taxon>
    </lineage>
</organism>
<protein>
    <recommendedName>
        <fullName evidence="5">Integral membrane protein</fullName>
    </recommendedName>
</protein>
<dbReference type="EMBL" id="JBEPCV010000070">
    <property type="protein sequence ID" value="MER6909574.1"/>
    <property type="molecule type" value="Genomic_DNA"/>
</dbReference>
<feature type="transmembrane region" description="Helical" evidence="2">
    <location>
        <begin position="21"/>
        <end position="42"/>
    </location>
</feature>
<keyword evidence="2" id="KW-1133">Transmembrane helix</keyword>
<feature type="compositionally biased region" description="Basic and acidic residues" evidence="1">
    <location>
        <begin position="77"/>
        <end position="95"/>
    </location>
</feature>
<evidence type="ECO:0000256" key="1">
    <source>
        <dbReference type="SAM" id="MobiDB-lite"/>
    </source>
</evidence>
<feature type="transmembrane region" description="Helical" evidence="2">
    <location>
        <begin position="54"/>
        <end position="74"/>
    </location>
</feature>
<name>A0ABV1VSV8_9ACTN</name>
<feature type="region of interest" description="Disordered" evidence="1">
    <location>
        <begin position="75"/>
        <end position="95"/>
    </location>
</feature>
<dbReference type="RefSeq" id="WP_350722051.1">
    <property type="nucleotide sequence ID" value="NZ_JBEPCO010000033.1"/>
</dbReference>
<reference evidence="3 4" key="1">
    <citation type="submission" date="2024-06" db="EMBL/GenBank/DDBJ databases">
        <title>The Natural Products Discovery Center: Release of the First 8490 Sequenced Strains for Exploring Actinobacteria Biosynthetic Diversity.</title>
        <authorList>
            <person name="Kalkreuter E."/>
            <person name="Kautsar S.A."/>
            <person name="Yang D."/>
            <person name="Bader C.D."/>
            <person name="Teijaro C.N."/>
            <person name="Fluegel L."/>
            <person name="Davis C.M."/>
            <person name="Simpson J.R."/>
            <person name="Lauterbach L."/>
            <person name="Steele A.D."/>
            <person name="Gui C."/>
            <person name="Meng S."/>
            <person name="Li G."/>
            <person name="Viehrig K."/>
            <person name="Ye F."/>
            <person name="Su P."/>
            <person name="Kiefer A.F."/>
            <person name="Nichols A."/>
            <person name="Cepeda A.J."/>
            <person name="Yan W."/>
            <person name="Fan B."/>
            <person name="Jiang Y."/>
            <person name="Adhikari A."/>
            <person name="Zheng C.-J."/>
            <person name="Schuster L."/>
            <person name="Cowan T.M."/>
            <person name="Smanski M.J."/>
            <person name="Chevrette M.G."/>
            <person name="De Carvalho L.P.S."/>
            <person name="Shen B."/>
        </authorList>
    </citation>
    <scope>NUCLEOTIDE SEQUENCE [LARGE SCALE GENOMIC DNA]</scope>
    <source>
        <strain evidence="3 4">NPDC000632</strain>
    </source>
</reference>
<comment type="caution">
    <text evidence="3">The sequence shown here is derived from an EMBL/GenBank/DDBJ whole genome shotgun (WGS) entry which is preliminary data.</text>
</comment>
<dbReference type="Proteomes" id="UP001490330">
    <property type="component" value="Unassembled WGS sequence"/>
</dbReference>
<evidence type="ECO:0008006" key="5">
    <source>
        <dbReference type="Google" id="ProtNLM"/>
    </source>
</evidence>
<gene>
    <name evidence="3" type="ORF">ABT322_38855</name>
</gene>
<keyword evidence="2" id="KW-0472">Membrane</keyword>
<accession>A0ABV1VSV8</accession>
<evidence type="ECO:0000256" key="2">
    <source>
        <dbReference type="SAM" id="Phobius"/>
    </source>
</evidence>
<keyword evidence="4" id="KW-1185">Reference proteome</keyword>
<keyword evidence="2" id="KW-0812">Transmembrane</keyword>